<name>A0A6C0LUI3_9ZZZZ</name>
<accession>A0A6C0LUI3</accession>
<evidence type="ECO:0000313" key="1">
    <source>
        <dbReference type="EMBL" id="QHU32892.1"/>
    </source>
</evidence>
<organism evidence="1">
    <name type="scientific">viral metagenome</name>
    <dbReference type="NCBI Taxonomy" id="1070528"/>
    <lineage>
        <taxon>unclassified sequences</taxon>
        <taxon>metagenomes</taxon>
        <taxon>organismal metagenomes</taxon>
    </lineage>
</organism>
<reference evidence="1" key="1">
    <citation type="journal article" date="2020" name="Nature">
        <title>Giant virus diversity and host interactions through global metagenomics.</title>
        <authorList>
            <person name="Schulz F."/>
            <person name="Roux S."/>
            <person name="Paez-Espino D."/>
            <person name="Jungbluth S."/>
            <person name="Walsh D.A."/>
            <person name="Denef V.J."/>
            <person name="McMahon K.D."/>
            <person name="Konstantinidis K.T."/>
            <person name="Eloe-Fadrosh E.A."/>
            <person name="Kyrpides N.C."/>
            <person name="Woyke T."/>
        </authorList>
    </citation>
    <scope>NUCLEOTIDE SEQUENCE</scope>
    <source>
        <strain evidence="1">GVMAG-S-1014582-52</strain>
    </source>
</reference>
<dbReference type="AlphaFoldDB" id="A0A6C0LUI3"/>
<dbReference type="EMBL" id="MN740556">
    <property type="protein sequence ID" value="QHU32892.1"/>
    <property type="molecule type" value="Genomic_DNA"/>
</dbReference>
<sequence length="30" mass="3554">MIITNYIIMDILLYLPLKKINKNGTIEYIV</sequence>
<protein>
    <submittedName>
        <fullName evidence="1">Uncharacterized protein</fullName>
    </submittedName>
</protein>
<proteinExistence type="predicted"/>